<accession>T1D7V0</accession>
<dbReference type="GO" id="GO:0005506">
    <property type="term" value="F:iron ion binding"/>
    <property type="evidence" value="ECO:0007669"/>
    <property type="project" value="TreeGrafter"/>
</dbReference>
<evidence type="ECO:0000313" key="2">
    <source>
        <dbReference type="EMBL" id="EQD77499.1"/>
    </source>
</evidence>
<dbReference type="GO" id="GO:0051537">
    <property type="term" value="F:2 iron, 2 sulfur cluster binding"/>
    <property type="evidence" value="ECO:0007669"/>
    <property type="project" value="TreeGrafter"/>
</dbReference>
<comment type="caution">
    <text evidence="2">The sequence shown here is derived from an EMBL/GenBank/DDBJ whole genome shotgun (WGS) entry which is preliminary data.</text>
</comment>
<name>T1D7V0_9ZZZZ</name>
<dbReference type="Gene3D" id="2.60.300.12">
    <property type="entry name" value="HesB-like domain"/>
    <property type="match status" value="1"/>
</dbReference>
<reference evidence="2" key="1">
    <citation type="submission" date="2013-08" db="EMBL/GenBank/DDBJ databases">
        <authorList>
            <person name="Mendez C."/>
            <person name="Richter M."/>
            <person name="Ferrer M."/>
            <person name="Sanchez J."/>
        </authorList>
    </citation>
    <scope>NUCLEOTIDE SEQUENCE</scope>
</reference>
<dbReference type="InterPro" id="IPR000361">
    <property type="entry name" value="ATAP_core_dom"/>
</dbReference>
<dbReference type="Pfam" id="PF01521">
    <property type="entry name" value="Fe-S_biosyn"/>
    <property type="match status" value="1"/>
</dbReference>
<dbReference type="SUPFAM" id="SSF89360">
    <property type="entry name" value="HesB-like domain"/>
    <property type="match status" value="1"/>
</dbReference>
<sequence length="141" mass="13796">MSDRELKVEVTKAAQDQVSTLIKAQKPGTAVRVFLQSGGGGCGSGGCGCGSGGEGGGGPTFAMAFDQVRNGDQVVPLGGFKIVVDDTSAEMLDGAQIDFVQDLNATGFKITAPNLPSGGHEAHGEEAGGGCGCGSGGCGCG</sequence>
<organism evidence="2">
    <name type="scientific">mine drainage metagenome</name>
    <dbReference type="NCBI Taxonomy" id="410659"/>
    <lineage>
        <taxon>unclassified sequences</taxon>
        <taxon>metagenomes</taxon>
        <taxon>ecological metagenomes</taxon>
    </lineage>
</organism>
<dbReference type="InterPro" id="IPR035903">
    <property type="entry name" value="HesB-like_dom_sf"/>
</dbReference>
<dbReference type="PANTHER" id="PTHR43011">
    <property type="entry name" value="IRON-SULFUR CLUSTER ASSEMBLY 2 HOMOLOG, MITOCHONDRIAL"/>
    <property type="match status" value="1"/>
</dbReference>
<dbReference type="AlphaFoldDB" id="T1D7V0"/>
<dbReference type="PANTHER" id="PTHR43011:SF1">
    <property type="entry name" value="IRON-SULFUR CLUSTER ASSEMBLY 2 HOMOLOG, MITOCHONDRIAL"/>
    <property type="match status" value="1"/>
</dbReference>
<dbReference type="GO" id="GO:0051539">
    <property type="term" value="F:4 iron, 4 sulfur cluster binding"/>
    <property type="evidence" value="ECO:0007669"/>
    <property type="project" value="TreeGrafter"/>
</dbReference>
<dbReference type="GO" id="GO:0016226">
    <property type="term" value="P:iron-sulfur cluster assembly"/>
    <property type="evidence" value="ECO:0007669"/>
    <property type="project" value="TreeGrafter"/>
</dbReference>
<reference evidence="2" key="2">
    <citation type="journal article" date="2014" name="ISME J.">
        <title>Microbial stratification in low pH oxic and suboxic macroscopic growths along an acid mine drainage.</title>
        <authorList>
            <person name="Mendez-Garcia C."/>
            <person name="Mesa V."/>
            <person name="Sprenger R.R."/>
            <person name="Richter M."/>
            <person name="Diez M.S."/>
            <person name="Solano J."/>
            <person name="Bargiela R."/>
            <person name="Golyshina O.V."/>
            <person name="Manteca A."/>
            <person name="Ramos J.L."/>
            <person name="Gallego J.R."/>
            <person name="Llorente I."/>
            <person name="Martins Dos Santos V.A."/>
            <person name="Jensen O.N."/>
            <person name="Pelaez A.I."/>
            <person name="Sanchez J."/>
            <person name="Ferrer M."/>
        </authorList>
    </citation>
    <scope>NUCLEOTIDE SEQUENCE</scope>
</reference>
<dbReference type="EMBL" id="AUZY01000756">
    <property type="protein sequence ID" value="EQD77499.1"/>
    <property type="molecule type" value="Genomic_DNA"/>
</dbReference>
<gene>
    <name evidence="2" type="ORF">B1B_01033</name>
</gene>
<feature type="domain" description="Core" evidence="1">
    <location>
        <begin position="7"/>
        <end position="115"/>
    </location>
</feature>
<protein>
    <submittedName>
        <fullName evidence="2">FeS cluster biogenesis domain protein</fullName>
    </submittedName>
</protein>
<proteinExistence type="predicted"/>
<evidence type="ECO:0000259" key="1">
    <source>
        <dbReference type="Pfam" id="PF01521"/>
    </source>
</evidence>